<reference evidence="2 3" key="1">
    <citation type="journal article" date="2012" name="Front. Microbiol.">
        <title>Redundancy and modularity in membrane-associated dissimilatory nitrate reduction in Bacillus.</title>
        <authorList>
            <person name="Heylen K."/>
            <person name="Keltjens J."/>
        </authorList>
    </citation>
    <scope>NUCLEOTIDE SEQUENCE [LARGE SCALE GENOMIC DNA]</scope>
    <source>
        <strain evidence="3">LMG 21833T</strain>
    </source>
</reference>
<dbReference type="InterPro" id="IPR029055">
    <property type="entry name" value="Ntn_hydrolases_N"/>
</dbReference>
<keyword evidence="3" id="KW-1185">Reference proteome</keyword>
<evidence type="ECO:0000259" key="1">
    <source>
        <dbReference type="Pfam" id="PF03417"/>
    </source>
</evidence>
<proteinExistence type="predicted"/>
<dbReference type="eggNOG" id="COG4927">
    <property type="taxonomic scope" value="Bacteria"/>
</dbReference>
<evidence type="ECO:0000313" key="2">
    <source>
        <dbReference type="EMBL" id="EKN70069.1"/>
    </source>
</evidence>
<dbReference type="CDD" id="cd01935">
    <property type="entry name" value="Ntn_CGH_like"/>
    <property type="match status" value="1"/>
</dbReference>
<organism evidence="2 3">
    <name type="scientific">Neobacillus bataviensis LMG 21833</name>
    <dbReference type="NCBI Taxonomy" id="1117379"/>
    <lineage>
        <taxon>Bacteria</taxon>
        <taxon>Bacillati</taxon>
        <taxon>Bacillota</taxon>
        <taxon>Bacilli</taxon>
        <taxon>Bacillales</taxon>
        <taxon>Bacillaceae</taxon>
        <taxon>Neobacillus</taxon>
    </lineage>
</organism>
<name>K6DP28_9BACI</name>
<dbReference type="NCBIfam" id="NF040521">
    <property type="entry name" value="C45_proenzyme"/>
    <property type="match status" value="1"/>
</dbReference>
<protein>
    <recommendedName>
        <fullName evidence="1">Peptidase C45 hydrolase domain-containing protein</fullName>
    </recommendedName>
</protein>
<dbReference type="Gene3D" id="3.60.60.10">
    <property type="entry name" value="Penicillin V Acylase, Chain A"/>
    <property type="match status" value="1"/>
</dbReference>
<dbReference type="RefSeq" id="WP_007084389.1">
    <property type="nucleotide sequence ID" value="NZ_AJLS01000043.1"/>
</dbReference>
<dbReference type="PATRIC" id="fig|1117379.3.peg.1429"/>
<gene>
    <name evidence="2" type="ORF">BABA_06821</name>
</gene>
<dbReference type="EMBL" id="AJLS01000043">
    <property type="protein sequence ID" value="EKN70069.1"/>
    <property type="molecule type" value="Genomic_DNA"/>
</dbReference>
<evidence type="ECO:0000313" key="3">
    <source>
        <dbReference type="Proteomes" id="UP000006316"/>
    </source>
</evidence>
<dbReference type="PANTHER" id="PTHR34180">
    <property type="entry name" value="PEPTIDASE C45"/>
    <property type="match status" value="1"/>
</dbReference>
<dbReference type="STRING" id="1117379.BABA_06821"/>
<comment type="caution">
    <text evidence="2">The sequence shown here is derived from an EMBL/GenBank/DDBJ whole genome shotgun (WGS) entry which is preliminary data.</text>
</comment>
<dbReference type="InterPro" id="IPR047794">
    <property type="entry name" value="C45_proenzyme-like"/>
</dbReference>
<dbReference type="SUPFAM" id="SSF56235">
    <property type="entry name" value="N-terminal nucleophile aminohydrolases (Ntn hydrolases)"/>
    <property type="match status" value="1"/>
</dbReference>
<dbReference type="PANTHER" id="PTHR34180:SF1">
    <property type="entry name" value="BETA-ALANYL-DOPAMINE_CARCININE HYDROLASE"/>
    <property type="match status" value="1"/>
</dbReference>
<dbReference type="Pfam" id="PF03417">
    <property type="entry name" value="AAT"/>
    <property type="match status" value="1"/>
</dbReference>
<sequence length="340" mass="38452">MSKFSVSVHQIRDNSFNIGVKMGQFIKNKPILKMLESITKPEIDYKDMESIYSDFAPHLLCELDGLAQGLEISPNKAASLFSGYDVPKTEAMGCSAVITKDYYVRNYDFSPVLYDKVFSLIQPETSFASAGYNLQILGRHDGVNEEGLVLGLHFVSNSDYAIGISPWTAIRMVLDKCSSIDDAIYMLKKIPHSACYNFSLGDKTGNIAEVEASPEKVIVRNGQSFMSCVNHFQDDMIKNKNRISIEGSILRNDYLLSLKDKNYTHRQMFDNFKSIHSPVFFTDYNNLFGTLHTFSYSYNDSRILTTIAQSSQVLDINFQNWVDGENINDYILQGVIEESL</sequence>
<dbReference type="OrthoDB" id="8617387at2"/>
<dbReference type="Proteomes" id="UP000006316">
    <property type="component" value="Unassembled WGS sequence"/>
</dbReference>
<feature type="domain" description="Peptidase C45 hydrolase" evidence="1">
    <location>
        <begin position="101"/>
        <end position="310"/>
    </location>
</feature>
<dbReference type="InterPro" id="IPR047801">
    <property type="entry name" value="Peptidase_C45"/>
</dbReference>
<dbReference type="InterPro" id="IPR005079">
    <property type="entry name" value="Peptidase_C45_hydrolase"/>
</dbReference>
<dbReference type="AlphaFoldDB" id="K6DP28"/>
<accession>K6DP28</accession>